<proteinExistence type="inferred from homology"/>
<dbReference type="GO" id="GO:0016020">
    <property type="term" value="C:membrane"/>
    <property type="evidence" value="ECO:0007669"/>
    <property type="project" value="UniProtKB-SubCell"/>
</dbReference>
<dbReference type="PRINTS" id="PR00125">
    <property type="entry name" value="ATPASEDELTA"/>
</dbReference>
<organism evidence="8">
    <name type="scientific">Hildenbrandia rivularis</name>
    <dbReference type="NCBI Taxonomy" id="135206"/>
    <lineage>
        <taxon>Eukaryota</taxon>
        <taxon>Rhodophyta</taxon>
        <taxon>Florideophyceae</taxon>
        <taxon>Hildenbrandiophycidae</taxon>
        <taxon>Hildenbrandiales</taxon>
        <taxon>Hildenbrandiaceae</taxon>
        <taxon>Hildenbrandia</taxon>
    </lineage>
</organism>
<comment type="similarity">
    <text evidence="2">Belongs to the ATPase delta chain family.</text>
</comment>
<protein>
    <submittedName>
        <fullName evidence="8">ATP synthase CF1 delta subunit</fullName>
    </submittedName>
</protein>
<reference evidence="8" key="1">
    <citation type="journal article" date="2016" name="BMC Biol.">
        <title>Parallel evolution of highly conserved plastid genome architecture in red seaweeds and seed plants.</title>
        <authorList>
            <person name="Lee J."/>
            <person name="Cho C.H."/>
            <person name="Park S.I."/>
            <person name="Choi J.W."/>
            <person name="Song H.S."/>
            <person name="West J.A."/>
            <person name="Bhattacharya D."/>
            <person name="Yoon H.S."/>
        </authorList>
    </citation>
    <scope>NUCLEOTIDE SEQUENCE</scope>
</reference>
<evidence type="ECO:0000256" key="6">
    <source>
        <dbReference type="ARBA" id="ARBA00023136"/>
    </source>
</evidence>
<evidence type="ECO:0000256" key="1">
    <source>
        <dbReference type="ARBA" id="ARBA00004370"/>
    </source>
</evidence>
<geneLocation type="plastid" evidence="8"/>
<dbReference type="RefSeq" id="YP_009297562.1">
    <property type="nucleotide sequence ID" value="NC_031177.1"/>
</dbReference>
<keyword evidence="4" id="KW-0375">Hydrogen ion transport</keyword>
<keyword evidence="7" id="KW-0066">ATP synthesis</keyword>
<keyword evidence="8" id="KW-0934">Plastid</keyword>
<keyword evidence="5" id="KW-0406">Ion transport</keyword>
<dbReference type="Pfam" id="PF00213">
    <property type="entry name" value="OSCP"/>
    <property type="match status" value="1"/>
</dbReference>
<comment type="subcellular location">
    <subcellularLocation>
        <location evidence="1">Membrane</location>
    </subcellularLocation>
</comment>
<evidence type="ECO:0000256" key="5">
    <source>
        <dbReference type="ARBA" id="ARBA00023065"/>
    </source>
</evidence>
<evidence type="ECO:0000256" key="4">
    <source>
        <dbReference type="ARBA" id="ARBA00022781"/>
    </source>
</evidence>
<dbReference type="InterPro" id="IPR026015">
    <property type="entry name" value="ATP_synth_OSCP/delta_N_sf"/>
</dbReference>
<dbReference type="GO" id="GO:0046933">
    <property type="term" value="F:proton-transporting ATP synthase activity, rotational mechanism"/>
    <property type="evidence" value="ECO:0007669"/>
    <property type="project" value="InterPro"/>
</dbReference>
<evidence type="ECO:0000256" key="2">
    <source>
        <dbReference type="ARBA" id="ARBA00007046"/>
    </source>
</evidence>
<dbReference type="NCBIfam" id="TIGR01145">
    <property type="entry name" value="ATP_synt_delta"/>
    <property type="match status" value="1"/>
</dbReference>
<dbReference type="AlphaFoldDB" id="A0A1C9CFE2"/>
<name>A0A1C9CFE2_9FLOR</name>
<dbReference type="GeneID" id="29074118"/>
<evidence type="ECO:0000256" key="3">
    <source>
        <dbReference type="ARBA" id="ARBA00022448"/>
    </source>
</evidence>
<dbReference type="PANTHER" id="PTHR11910">
    <property type="entry name" value="ATP SYNTHASE DELTA CHAIN"/>
    <property type="match status" value="1"/>
</dbReference>
<gene>
    <name evidence="8" type="primary">atpD</name>
    <name evidence="8" type="ORF">Hrvl_046</name>
</gene>
<dbReference type="SUPFAM" id="SSF47928">
    <property type="entry name" value="N-terminal domain of the delta subunit of the F1F0-ATP synthase"/>
    <property type="match status" value="1"/>
</dbReference>
<dbReference type="Gene3D" id="1.10.520.20">
    <property type="entry name" value="N-terminal domain of the delta subunit of the F1F0-ATP synthase"/>
    <property type="match status" value="1"/>
</dbReference>
<accession>A0A1C9CFE2</accession>
<evidence type="ECO:0000313" key="8">
    <source>
        <dbReference type="EMBL" id="AOM67106.1"/>
    </source>
</evidence>
<sequence>MTSKDSVLKIAQPYAEALLELANVKCQISSITENLLSIAELLSNSKPLQLFLTNPVISKNSKKIVLRQLLEAQIDNIVMKFLYVLVDKQRIIFFDKILTSYLKLLDQLESTTLVYLTTAKPLTSAQLNAFKTKVQEMTNARTIKVKTYIDPNLIAGFTAQIGSKIIDTSLLGQLQSMASYLNTAKVLA</sequence>
<evidence type="ECO:0000256" key="7">
    <source>
        <dbReference type="ARBA" id="ARBA00023310"/>
    </source>
</evidence>
<keyword evidence="6" id="KW-0472">Membrane</keyword>
<keyword evidence="3" id="KW-0813">Transport</keyword>
<dbReference type="InterPro" id="IPR000711">
    <property type="entry name" value="ATPase_OSCP/dsu"/>
</dbReference>
<dbReference type="EMBL" id="KX284723">
    <property type="protein sequence ID" value="AOM67106.1"/>
    <property type="molecule type" value="Genomic_DNA"/>
</dbReference>
<dbReference type="HAMAP" id="MF_01416">
    <property type="entry name" value="ATP_synth_delta_bact"/>
    <property type="match status" value="1"/>
</dbReference>